<dbReference type="Gene3D" id="3.40.1170.20">
    <property type="entry name" value="tRNA intron endonuclease, N-terminal domain"/>
    <property type="match status" value="1"/>
</dbReference>
<evidence type="ECO:0000313" key="6">
    <source>
        <dbReference type="EMBL" id="UXD21378.1"/>
    </source>
</evidence>
<keyword evidence="7" id="KW-1185">Reference proteome</keyword>
<dbReference type="InterPro" id="IPR016442">
    <property type="entry name" value="tRNA_splic_arch_short"/>
</dbReference>
<keyword evidence="6" id="KW-0255">Endonuclease</keyword>
<dbReference type="Proteomes" id="UP001063698">
    <property type="component" value="Chromosome"/>
</dbReference>
<dbReference type="Pfam" id="PF02778">
    <property type="entry name" value="tRNA_int_endo_N"/>
    <property type="match status" value="1"/>
</dbReference>
<evidence type="ECO:0000313" key="7">
    <source>
        <dbReference type="Proteomes" id="UP001063698"/>
    </source>
</evidence>
<dbReference type="EMBL" id="CP006868">
    <property type="protein sequence ID" value="UXD21378.1"/>
    <property type="molecule type" value="Genomic_DNA"/>
</dbReference>
<evidence type="ECO:0000256" key="2">
    <source>
        <dbReference type="ARBA" id="ARBA00023239"/>
    </source>
</evidence>
<dbReference type="GO" id="GO:0005737">
    <property type="term" value="C:cytoplasm"/>
    <property type="evidence" value="ECO:0007669"/>
    <property type="project" value="TreeGrafter"/>
</dbReference>
<comment type="function">
    <text evidence="3">Endonuclease that removes tRNA introns. Cleaves pre-tRNA at the 5'- and 3'-splice sites to release the intron. The products are an intron and two tRNA half-molecules bearing 2',3' cyclic phosphate and 5'-OH termini. Recognizes a pseudosymmetric substrate in which 2 bulged loops of 3 bases are separated by a stem of 4 bp.</text>
</comment>
<gene>
    <name evidence="6" type="ORF">IPA_03605</name>
</gene>
<keyword evidence="1" id="KW-0819">tRNA processing</keyword>
<dbReference type="GO" id="GO:0000213">
    <property type="term" value="F:tRNA-intron lyase activity"/>
    <property type="evidence" value="ECO:0007669"/>
    <property type="project" value="InterPro"/>
</dbReference>
<dbReference type="InterPro" id="IPR006676">
    <property type="entry name" value="tRNA_splic"/>
</dbReference>
<dbReference type="FunFam" id="3.40.1350.10:FF:000006">
    <property type="entry name" value="tRNA-splicing endonuclease"/>
    <property type="match status" value="1"/>
</dbReference>
<keyword evidence="6" id="KW-0378">Hydrolase</keyword>
<sequence length="181" mass="20724">MRMITALLVGDRSIVMDDEGAQELYWKGFFGNPFTTPKPKKKEDVKAPLVLSPIETLYLVEKGIIEVIDVKSKKKVSLEELWKVWGDEKMKMEYKVYKELRDKGLVVKSGLKFGADFAVYEFGPGIDHAPFLVDVHSSDEKIDPSEMVRAGRVAHGVRKRFMLAIIKGENVHHIVFKWYLP</sequence>
<name>A0A977PJZ3_9CREN</name>
<dbReference type="AlphaFoldDB" id="A0A977PJZ3"/>
<dbReference type="SUPFAM" id="SSF53032">
    <property type="entry name" value="tRNA-intron endonuclease catalytic domain-like"/>
    <property type="match status" value="1"/>
</dbReference>
<dbReference type="PIRSF" id="PIRSF005285">
    <property type="entry name" value="tRNA_splic_archaea"/>
    <property type="match status" value="1"/>
</dbReference>
<dbReference type="KEGG" id="ipc:IPA_03605"/>
<dbReference type="Pfam" id="PF01974">
    <property type="entry name" value="tRNA_int_endo"/>
    <property type="match status" value="1"/>
</dbReference>
<dbReference type="CDD" id="cd22363">
    <property type="entry name" value="tRNA-intron_lyase_C"/>
    <property type="match status" value="1"/>
</dbReference>
<keyword evidence="6" id="KW-0540">Nuclease</keyword>
<evidence type="ECO:0000259" key="5">
    <source>
        <dbReference type="Pfam" id="PF02778"/>
    </source>
</evidence>
<accession>A0A977PJZ3</accession>
<evidence type="ECO:0000259" key="4">
    <source>
        <dbReference type="Pfam" id="PF01974"/>
    </source>
</evidence>
<evidence type="ECO:0000256" key="1">
    <source>
        <dbReference type="ARBA" id="ARBA00022694"/>
    </source>
</evidence>
<dbReference type="PANTHER" id="PTHR21227:SF0">
    <property type="entry name" value="TRNA-SPLICING ENDONUCLEASE SUBUNIT SEN2"/>
    <property type="match status" value="1"/>
</dbReference>
<dbReference type="InterPro" id="IPR036740">
    <property type="entry name" value="tRNA_intron_Endonuc_N_sf"/>
</dbReference>
<feature type="domain" description="tRNA intron endonuclease N-terminal" evidence="5">
    <location>
        <begin position="5"/>
        <end position="82"/>
    </location>
</feature>
<dbReference type="Gene3D" id="3.40.1350.10">
    <property type="match status" value="1"/>
</dbReference>
<evidence type="ECO:0000256" key="3">
    <source>
        <dbReference type="ARBA" id="ARBA00024798"/>
    </source>
</evidence>
<dbReference type="InterPro" id="IPR011856">
    <property type="entry name" value="tRNA_endonuc-like_dom_sf"/>
</dbReference>
<dbReference type="SUPFAM" id="SSF55267">
    <property type="entry name" value="tRNA-intron endonuclease N-terminal domain-like"/>
    <property type="match status" value="1"/>
</dbReference>
<reference evidence="6" key="1">
    <citation type="submission" date="2013-11" db="EMBL/GenBank/DDBJ databases">
        <title>Comparative genomics of Ignicoccus.</title>
        <authorList>
            <person name="Podar M."/>
        </authorList>
    </citation>
    <scope>NUCLEOTIDE SEQUENCE</scope>
    <source>
        <strain evidence="6">DSM 13166</strain>
    </source>
</reference>
<dbReference type="PANTHER" id="PTHR21227">
    <property type="entry name" value="TRNA-SPLICING ENDONUCLEASE SUBUNIT SEN2"/>
    <property type="match status" value="1"/>
</dbReference>
<proteinExistence type="predicted"/>
<organism evidence="6 7">
    <name type="scientific">Ignicoccus pacificus DSM 13166</name>
    <dbReference type="NCBI Taxonomy" id="940294"/>
    <lineage>
        <taxon>Archaea</taxon>
        <taxon>Thermoproteota</taxon>
        <taxon>Thermoprotei</taxon>
        <taxon>Desulfurococcales</taxon>
        <taxon>Desulfurococcaceae</taxon>
        <taxon>Ignicoccus</taxon>
    </lineage>
</organism>
<dbReference type="GO" id="GO:0003676">
    <property type="term" value="F:nucleic acid binding"/>
    <property type="evidence" value="ECO:0007669"/>
    <property type="project" value="InterPro"/>
</dbReference>
<dbReference type="InterPro" id="IPR006677">
    <property type="entry name" value="tRNA_intron_Endonuc_cat-like"/>
</dbReference>
<protein>
    <submittedName>
        <fullName evidence="6">tRNA-splicing endonuclease</fullName>
    </submittedName>
</protein>
<dbReference type="InterPro" id="IPR006678">
    <property type="entry name" value="tRNA_intron_Endonuc_N"/>
</dbReference>
<dbReference type="GO" id="GO:0006388">
    <property type="term" value="P:tRNA splicing, via endonucleolytic cleavage and ligation"/>
    <property type="evidence" value="ECO:0007669"/>
    <property type="project" value="InterPro"/>
</dbReference>
<dbReference type="InterPro" id="IPR036167">
    <property type="entry name" value="tRNA_intron_Endo_cat-like_sf"/>
</dbReference>
<feature type="domain" description="tRNA intron endonuclease catalytic" evidence="4">
    <location>
        <begin position="92"/>
        <end position="169"/>
    </location>
</feature>
<dbReference type="NCBIfam" id="TIGR00324">
    <property type="entry name" value="endA"/>
    <property type="match status" value="1"/>
</dbReference>
<keyword evidence="2" id="KW-0456">Lyase</keyword>